<dbReference type="InterPro" id="IPR012997">
    <property type="entry name" value="RplA"/>
</dbReference>
<dbReference type="Gene3D" id="2.40.40.10">
    <property type="entry name" value="RlpA-like domain"/>
    <property type="match status" value="1"/>
</dbReference>
<comment type="subcellular location">
    <subcellularLocation>
        <location evidence="4">Cell membrane</location>
        <topology evidence="4">Lipid-anchor</topology>
    </subcellularLocation>
</comment>
<dbReference type="Pfam" id="PF05036">
    <property type="entry name" value="SPOR"/>
    <property type="match status" value="1"/>
</dbReference>
<dbReference type="SUPFAM" id="SSF110997">
    <property type="entry name" value="Sporulation related repeat"/>
    <property type="match status" value="1"/>
</dbReference>
<evidence type="ECO:0000256" key="1">
    <source>
        <dbReference type="ARBA" id="ARBA00022729"/>
    </source>
</evidence>
<dbReference type="RefSeq" id="WP_405339426.1">
    <property type="nucleotide sequence ID" value="NZ_JBANFI010000004.1"/>
</dbReference>
<dbReference type="InterPro" id="IPR036680">
    <property type="entry name" value="SPOR-like_sf"/>
</dbReference>
<dbReference type="SUPFAM" id="SSF50685">
    <property type="entry name" value="Barwin-like endoglucanases"/>
    <property type="match status" value="1"/>
</dbReference>
<accession>A0ABW8PZM6</accession>
<evidence type="ECO:0000259" key="6">
    <source>
        <dbReference type="PROSITE" id="PS51724"/>
    </source>
</evidence>
<feature type="domain" description="SPOR" evidence="6">
    <location>
        <begin position="215"/>
        <end position="294"/>
    </location>
</feature>
<dbReference type="PROSITE" id="PS51257">
    <property type="entry name" value="PROKAR_LIPOPROTEIN"/>
    <property type="match status" value="1"/>
</dbReference>
<dbReference type="InterPro" id="IPR034718">
    <property type="entry name" value="RlpA"/>
</dbReference>
<dbReference type="HAMAP" id="MF_02071">
    <property type="entry name" value="RlpA"/>
    <property type="match status" value="1"/>
</dbReference>
<keyword evidence="3 4" id="KW-0961">Cell wall biogenesis/degradation</keyword>
<comment type="caution">
    <text evidence="7">The sequence shown here is derived from an EMBL/GenBank/DDBJ whole genome shotgun (WGS) entry which is preliminary data.</text>
</comment>
<evidence type="ECO:0000313" key="7">
    <source>
        <dbReference type="EMBL" id="MFK7161088.1"/>
    </source>
</evidence>
<comment type="function">
    <text evidence="4">Lytic transglycosylase with a strong preference for naked glycan strands that lack stem peptides.</text>
</comment>
<dbReference type="NCBIfam" id="TIGR00413">
    <property type="entry name" value="rlpA"/>
    <property type="match status" value="1"/>
</dbReference>
<evidence type="ECO:0000256" key="2">
    <source>
        <dbReference type="ARBA" id="ARBA00023239"/>
    </source>
</evidence>
<dbReference type="PROSITE" id="PS51724">
    <property type="entry name" value="SPOR"/>
    <property type="match status" value="1"/>
</dbReference>
<proteinExistence type="inferred from homology"/>
<dbReference type="PANTHER" id="PTHR34183:SF1">
    <property type="entry name" value="ENDOLYTIC PEPTIDOGLYCAN TRANSGLYCOSYLASE RLPA"/>
    <property type="match status" value="1"/>
</dbReference>
<keyword evidence="1" id="KW-0732">Signal</keyword>
<sequence>MKRGDVALRLVALAGIALLTGCSVGGGGGVFGAHSPSGQSVYTLQDRVTSSGGGRYTQRVDGLPANPPDVSRIPDAIPRVEPRSRQGNAAQYTVFGETYRVLPSSQGFVQTGIASWYGTKFHGHLTSNGEVYDMYAMTAAHTTLPIPTYVRVTNLDNQRQVIVRINDRGPFVGRRIIDLSYAAAYRLGIVQTGTGRVRVEAIDPLAWQRENPTQVAAQSSVFLQVAALADAEAATRLQERVRGMTQAPVRILSSQGSPRLYRVQVGPLAEGEPVQAAIRQLEASDLGRPLLVRQ</sequence>
<dbReference type="InterPro" id="IPR007730">
    <property type="entry name" value="SPOR-like_dom"/>
</dbReference>
<dbReference type="Proteomes" id="UP001621714">
    <property type="component" value="Unassembled WGS sequence"/>
</dbReference>
<dbReference type="InterPro" id="IPR036908">
    <property type="entry name" value="RlpA-like_sf"/>
</dbReference>
<evidence type="ECO:0000256" key="4">
    <source>
        <dbReference type="HAMAP-Rule" id="MF_02071"/>
    </source>
</evidence>
<dbReference type="PANTHER" id="PTHR34183">
    <property type="entry name" value="ENDOLYTIC PEPTIDOGLYCAN TRANSGLYCOSYLASE RLPA"/>
    <property type="match status" value="1"/>
</dbReference>
<keyword evidence="4" id="KW-0449">Lipoprotein</keyword>
<protein>
    <recommendedName>
        <fullName evidence="4">Endolytic peptidoglycan transglycosylase RlpA</fullName>
        <ecNumber evidence="4">4.2.2.-</ecNumber>
    </recommendedName>
</protein>
<keyword evidence="8" id="KW-1185">Reference proteome</keyword>
<comment type="similarity">
    <text evidence="4 5">Belongs to the RlpA family.</text>
</comment>
<dbReference type="Pfam" id="PF03330">
    <property type="entry name" value="DPBB_1"/>
    <property type="match status" value="1"/>
</dbReference>
<evidence type="ECO:0000256" key="5">
    <source>
        <dbReference type="RuleBase" id="RU003495"/>
    </source>
</evidence>
<keyword evidence="4" id="KW-0472">Membrane</keyword>
<keyword evidence="2 4" id="KW-0456">Lyase</keyword>
<dbReference type="InterPro" id="IPR009009">
    <property type="entry name" value="RlpA-like_DPBB"/>
</dbReference>
<name>A0ABW8PZM6_9GAMM</name>
<keyword evidence="4" id="KW-0564">Palmitate</keyword>
<dbReference type="Gene3D" id="3.30.70.1070">
    <property type="entry name" value="Sporulation related repeat"/>
    <property type="match status" value="1"/>
</dbReference>
<reference evidence="7 8" key="1">
    <citation type="submission" date="2024-02" db="EMBL/GenBank/DDBJ databases">
        <title>Marinospirillum sp. MEB 164 isolated from Lonar lake sediment.</title>
        <authorList>
            <person name="Joshi A."/>
            <person name="Thite S."/>
        </authorList>
    </citation>
    <scope>NUCLEOTIDE SEQUENCE [LARGE SCALE GENOMIC DNA]</scope>
    <source>
        <strain evidence="7 8">MEB164</strain>
    </source>
</reference>
<keyword evidence="4" id="KW-1003">Cell membrane</keyword>
<gene>
    <name evidence="4" type="primary">rlpA</name>
    <name evidence="7" type="ORF">V6U78_08575</name>
</gene>
<dbReference type="EC" id="4.2.2.-" evidence="4"/>
<evidence type="ECO:0000256" key="3">
    <source>
        <dbReference type="ARBA" id="ARBA00023316"/>
    </source>
</evidence>
<dbReference type="EMBL" id="JBANFI010000004">
    <property type="protein sequence ID" value="MFK7161088.1"/>
    <property type="molecule type" value="Genomic_DNA"/>
</dbReference>
<dbReference type="CDD" id="cd22268">
    <property type="entry name" value="DPBB_RlpA-like"/>
    <property type="match status" value="1"/>
</dbReference>
<organism evidence="7 8">
    <name type="scientific">Marinospirillum alkalitolerans</name>
    <dbReference type="NCBI Taxonomy" id="3123374"/>
    <lineage>
        <taxon>Bacteria</taxon>
        <taxon>Pseudomonadati</taxon>
        <taxon>Pseudomonadota</taxon>
        <taxon>Gammaproteobacteria</taxon>
        <taxon>Oceanospirillales</taxon>
        <taxon>Oceanospirillaceae</taxon>
        <taxon>Marinospirillum</taxon>
    </lineage>
</organism>
<evidence type="ECO:0000313" key="8">
    <source>
        <dbReference type="Proteomes" id="UP001621714"/>
    </source>
</evidence>